<evidence type="ECO:0000256" key="2">
    <source>
        <dbReference type="ARBA" id="ARBA00005369"/>
    </source>
</evidence>
<keyword evidence="8" id="KW-0732">Signal</keyword>
<evidence type="ECO:0000256" key="7">
    <source>
        <dbReference type="ARBA" id="ARBA00022691"/>
    </source>
</evidence>
<feature type="chain" id="PRO_5010197033" description="protein-L-isoaspartate(D-aspartate) O-methyltransferase" evidence="8">
    <location>
        <begin position="23"/>
        <end position="328"/>
    </location>
</feature>
<keyword evidence="6" id="KW-0808">Transferase</keyword>
<dbReference type="PANTHER" id="PTHR11579">
    <property type="entry name" value="PROTEIN-L-ISOASPARTATE O-METHYLTRANSFERASE"/>
    <property type="match status" value="1"/>
</dbReference>
<sequence length="328" mass="38112">MLTNALRLCLLLQLHPVQRVTGIFHTNDVYKIHLTQDELIDHLIEYNHIKSRRVEEAMRYVLRDHFIKPSFGDRMYNNVEKDLGYETFMESPNHVAHILEHLKPWLHCRSKVLDIGSGSGYLSALFAYMGAKVYAIEHVKNLCKRAMKNIRRGAPAIALAENFEFVCADGRRGYPDAAPYDVIYISQAIRDIPWHIVDQLKLGGRMLFIKGHEDDIMTLELLDKFVNGSVKTTVIHPHVYIHELKSLEDQKRMFHYYNTPPPQMDLFDGLTPRVEDLSIDWDKLNISEENFITERPCDVIRRSTSKPLVLMDPEYGWWGPLKTRKPGT</sequence>
<evidence type="ECO:0000256" key="8">
    <source>
        <dbReference type="SAM" id="SignalP"/>
    </source>
</evidence>
<evidence type="ECO:0000256" key="1">
    <source>
        <dbReference type="ARBA" id="ARBA00004496"/>
    </source>
</evidence>
<dbReference type="AlphaFoldDB" id="A0A1S3CVA7"/>
<dbReference type="GO" id="GO:0032259">
    <property type="term" value="P:methylation"/>
    <property type="evidence" value="ECO:0007669"/>
    <property type="project" value="UniProtKB-KW"/>
</dbReference>
<keyword evidence="4" id="KW-0963">Cytoplasm</keyword>
<dbReference type="GO" id="GO:0005737">
    <property type="term" value="C:cytoplasm"/>
    <property type="evidence" value="ECO:0007669"/>
    <property type="project" value="UniProtKB-SubCell"/>
</dbReference>
<comment type="subcellular location">
    <subcellularLocation>
        <location evidence="1">Cytoplasm</location>
    </subcellularLocation>
</comment>
<comment type="similarity">
    <text evidence="2">Belongs to the methyltransferase superfamily. L-isoaspartyl/D-aspartyl protein methyltransferase family.</text>
</comment>
<gene>
    <name evidence="10" type="primary">LOC103505936</name>
</gene>
<dbReference type="InterPro" id="IPR000682">
    <property type="entry name" value="PCMT"/>
</dbReference>
<dbReference type="EC" id="2.1.1.77" evidence="3"/>
<evidence type="ECO:0000256" key="4">
    <source>
        <dbReference type="ARBA" id="ARBA00022490"/>
    </source>
</evidence>
<evidence type="ECO:0000256" key="5">
    <source>
        <dbReference type="ARBA" id="ARBA00022603"/>
    </source>
</evidence>
<dbReference type="Pfam" id="PF01135">
    <property type="entry name" value="PCMT"/>
    <property type="match status" value="1"/>
</dbReference>
<evidence type="ECO:0000256" key="6">
    <source>
        <dbReference type="ARBA" id="ARBA00022679"/>
    </source>
</evidence>
<dbReference type="CDD" id="cd02440">
    <property type="entry name" value="AdoMet_MTases"/>
    <property type="match status" value="1"/>
</dbReference>
<proteinExistence type="inferred from homology"/>
<dbReference type="PaxDb" id="121845-A0A1S3CVA7"/>
<evidence type="ECO:0000313" key="10">
    <source>
        <dbReference type="RefSeq" id="XP_008468531.1"/>
    </source>
</evidence>
<organism evidence="9 10">
    <name type="scientific">Diaphorina citri</name>
    <name type="common">Asian citrus psyllid</name>
    <dbReference type="NCBI Taxonomy" id="121845"/>
    <lineage>
        <taxon>Eukaryota</taxon>
        <taxon>Metazoa</taxon>
        <taxon>Ecdysozoa</taxon>
        <taxon>Arthropoda</taxon>
        <taxon>Hexapoda</taxon>
        <taxon>Insecta</taxon>
        <taxon>Pterygota</taxon>
        <taxon>Neoptera</taxon>
        <taxon>Paraneoptera</taxon>
        <taxon>Hemiptera</taxon>
        <taxon>Sternorrhyncha</taxon>
        <taxon>Psylloidea</taxon>
        <taxon>Psyllidae</taxon>
        <taxon>Diaphorininae</taxon>
        <taxon>Diaphorina</taxon>
    </lineage>
</organism>
<protein>
    <recommendedName>
        <fullName evidence="3">protein-L-isoaspartate(D-aspartate) O-methyltransferase</fullName>
        <ecNumber evidence="3">2.1.1.77</ecNumber>
    </recommendedName>
</protein>
<dbReference type="Proteomes" id="UP000079169">
    <property type="component" value="Unplaced"/>
</dbReference>
<keyword evidence="7" id="KW-0949">S-adenosyl-L-methionine</keyword>
<accession>A0A1S3CVA7</accession>
<dbReference type="GO" id="GO:0004719">
    <property type="term" value="F:protein-L-isoaspartate (D-aspartate) O-methyltransferase activity"/>
    <property type="evidence" value="ECO:0007669"/>
    <property type="project" value="UniProtKB-EC"/>
</dbReference>
<dbReference type="InterPro" id="IPR029063">
    <property type="entry name" value="SAM-dependent_MTases_sf"/>
</dbReference>
<name>A0A1S3CVA7_DIACI</name>
<dbReference type="SUPFAM" id="SSF53335">
    <property type="entry name" value="S-adenosyl-L-methionine-dependent methyltransferases"/>
    <property type="match status" value="1"/>
</dbReference>
<feature type="signal peptide" evidence="8">
    <location>
        <begin position="1"/>
        <end position="22"/>
    </location>
</feature>
<keyword evidence="9" id="KW-1185">Reference proteome</keyword>
<evidence type="ECO:0000313" key="9">
    <source>
        <dbReference type="Proteomes" id="UP000079169"/>
    </source>
</evidence>
<dbReference type="PROSITE" id="PS01279">
    <property type="entry name" value="PCMT"/>
    <property type="match status" value="1"/>
</dbReference>
<dbReference type="Gene3D" id="3.40.50.150">
    <property type="entry name" value="Vaccinia Virus protein VP39"/>
    <property type="match status" value="1"/>
</dbReference>
<keyword evidence="5" id="KW-0489">Methyltransferase</keyword>
<dbReference type="PANTHER" id="PTHR11579:SF0">
    <property type="entry name" value="PROTEIN-L-ISOASPARTATE(D-ASPARTATE) O-METHYLTRANSFERASE"/>
    <property type="match status" value="1"/>
</dbReference>
<evidence type="ECO:0000256" key="3">
    <source>
        <dbReference type="ARBA" id="ARBA00011890"/>
    </source>
</evidence>
<dbReference type="KEGG" id="dci:103505936"/>
<reference evidence="10" key="1">
    <citation type="submission" date="2025-08" db="UniProtKB">
        <authorList>
            <consortium name="RefSeq"/>
        </authorList>
    </citation>
    <scope>IDENTIFICATION</scope>
</reference>
<dbReference type="GeneID" id="103505936"/>
<dbReference type="RefSeq" id="XP_008468531.1">
    <property type="nucleotide sequence ID" value="XM_008470309.3"/>
</dbReference>